<dbReference type="OMA" id="MNIPYGC"/>
<evidence type="ECO:0000313" key="9">
    <source>
        <dbReference type="EMBL" id="EJK47363.1"/>
    </source>
</evidence>
<dbReference type="InterPro" id="IPR018108">
    <property type="entry name" value="MCP_transmembrane"/>
</dbReference>
<sequence>MLDFAKELHRQRGAGGFFAGAAPGLLQIVPYMGINFMLHDVLVARLGRSGTGGSGASGLAGMAAGVVSKLLVFPMDTVKKRLQAEAFWGPAAAGSGGGSGGISSRYDSKPPPNAGLGNAGVVAAVNRRLVDKPPSAGGAPYGGMVDCFARIARSEGIHAFYKGIFPSLVKSSVSTGASFWLFTLTRNLLRSMYDGKLKIA</sequence>
<dbReference type="eggNOG" id="KOG0752">
    <property type="taxonomic scope" value="Eukaryota"/>
</dbReference>
<evidence type="ECO:0000256" key="4">
    <source>
        <dbReference type="ARBA" id="ARBA00022737"/>
    </source>
</evidence>
<keyword evidence="3 6" id="KW-0812">Transmembrane</keyword>
<dbReference type="Proteomes" id="UP000266841">
    <property type="component" value="Unassembled WGS sequence"/>
</dbReference>
<dbReference type="PANTHER" id="PTHR24089">
    <property type="entry name" value="SOLUTE CARRIER FAMILY 25"/>
    <property type="match status" value="1"/>
</dbReference>
<dbReference type="EMBL" id="AGNL01047020">
    <property type="protein sequence ID" value="EJK47363.1"/>
    <property type="molecule type" value="Genomic_DNA"/>
</dbReference>
<organism evidence="9 10">
    <name type="scientific">Thalassiosira oceanica</name>
    <name type="common">Marine diatom</name>
    <dbReference type="NCBI Taxonomy" id="159749"/>
    <lineage>
        <taxon>Eukaryota</taxon>
        <taxon>Sar</taxon>
        <taxon>Stramenopiles</taxon>
        <taxon>Ochrophyta</taxon>
        <taxon>Bacillariophyta</taxon>
        <taxon>Coscinodiscophyceae</taxon>
        <taxon>Thalassiosirophycidae</taxon>
        <taxon>Thalassiosirales</taxon>
        <taxon>Thalassiosiraceae</taxon>
        <taxon>Thalassiosira</taxon>
    </lineage>
</organism>
<feature type="transmembrane region" description="Helical" evidence="8">
    <location>
        <begin position="12"/>
        <end position="34"/>
    </location>
</feature>
<dbReference type="SUPFAM" id="SSF103506">
    <property type="entry name" value="Mitochondrial carrier"/>
    <property type="match status" value="1"/>
</dbReference>
<evidence type="ECO:0000256" key="7">
    <source>
        <dbReference type="RuleBase" id="RU000488"/>
    </source>
</evidence>
<dbReference type="PROSITE" id="PS50920">
    <property type="entry name" value="SOLCAR"/>
    <property type="match status" value="2"/>
</dbReference>
<dbReference type="GO" id="GO:0016020">
    <property type="term" value="C:membrane"/>
    <property type="evidence" value="ECO:0007669"/>
    <property type="project" value="UniProtKB-SubCell"/>
</dbReference>
<dbReference type="GO" id="GO:0055085">
    <property type="term" value="P:transmembrane transport"/>
    <property type="evidence" value="ECO:0007669"/>
    <property type="project" value="InterPro"/>
</dbReference>
<evidence type="ECO:0000256" key="2">
    <source>
        <dbReference type="ARBA" id="ARBA00022448"/>
    </source>
</evidence>
<evidence type="ECO:0000256" key="6">
    <source>
        <dbReference type="PROSITE-ProRule" id="PRU00282"/>
    </source>
</evidence>
<feature type="repeat" description="Solcar" evidence="6">
    <location>
        <begin position="1"/>
        <end position="45"/>
    </location>
</feature>
<dbReference type="Gene3D" id="1.50.40.10">
    <property type="entry name" value="Mitochondrial carrier domain"/>
    <property type="match status" value="1"/>
</dbReference>
<dbReference type="OrthoDB" id="18574at2759"/>
<evidence type="ECO:0008006" key="11">
    <source>
        <dbReference type="Google" id="ProtNLM"/>
    </source>
</evidence>
<dbReference type="InterPro" id="IPR002067">
    <property type="entry name" value="MCP"/>
</dbReference>
<comment type="caution">
    <text evidence="9">The sequence shown here is derived from an EMBL/GenBank/DDBJ whole genome shotgun (WGS) entry which is preliminary data.</text>
</comment>
<comment type="subcellular location">
    <subcellularLocation>
        <location evidence="1">Membrane</location>
        <topology evidence="1">Multi-pass membrane protein</topology>
    </subcellularLocation>
</comment>
<evidence type="ECO:0000256" key="3">
    <source>
        <dbReference type="ARBA" id="ARBA00022692"/>
    </source>
</evidence>
<evidence type="ECO:0000256" key="1">
    <source>
        <dbReference type="ARBA" id="ARBA00004141"/>
    </source>
</evidence>
<proteinExistence type="inferred from homology"/>
<evidence type="ECO:0000313" key="10">
    <source>
        <dbReference type="Proteomes" id="UP000266841"/>
    </source>
</evidence>
<gene>
    <name evidence="9" type="ORF">THAOC_33918</name>
</gene>
<dbReference type="AlphaFoldDB" id="K0R3C6"/>
<keyword evidence="2 7" id="KW-0813">Transport</keyword>
<keyword evidence="10" id="KW-1185">Reference proteome</keyword>
<evidence type="ECO:0000256" key="8">
    <source>
        <dbReference type="SAM" id="Phobius"/>
    </source>
</evidence>
<protein>
    <recommendedName>
        <fullName evidence="11">Mitochondrial carrier protein</fullName>
    </recommendedName>
</protein>
<keyword evidence="5 6" id="KW-0472">Membrane</keyword>
<dbReference type="Pfam" id="PF00153">
    <property type="entry name" value="Mito_carr"/>
    <property type="match status" value="3"/>
</dbReference>
<feature type="transmembrane region" description="Helical" evidence="8">
    <location>
        <begin position="54"/>
        <end position="73"/>
    </location>
</feature>
<evidence type="ECO:0000256" key="5">
    <source>
        <dbReference type="ARBA" id="ARBA00023136"/>
    </source>
</evidence>
<name>K0R3C6_THAOC</name>
<accession>K0R3C6</accession>
<comment type="similarity">
    <text evidence="7">Belongs to the mitochondrial carrier (TC 2.A.29) family.</text>
</comment>
<feature type="repeat" description="Solcar" evidence="6">
    <location>
        <begin position="52"/>
        <end position="188"/>
    </location>
</feature>
<keyword evidence="8" id="KW-1133">Transmembrane helix</keyword>
<keyword evidence="4" id="KW-0677">Repeat</keyword>
<dbReference type="InterPro" id="IPR023395">
    <property type="entry name" value="MCP_dom_sf"/>
</dbReference>
<dbReference type="PRINTS" id="PR00926">
    <property type="entry name" value="MITOCARRIER"/>
</dbReference>
<reference evidence="9 10" key="1">
    <citation type="journal article" date="2012" name="Genome Biol.">
        <title>Genome and low-iron response of an oceanic diatom adapted to chronic iron limitation.</title>
        <authorList>
            <person name="Lommer M."/>
            <person name="Specht M."/>
            <person name="Roy A.S."/>
            <person name="Kraemer L."/>
            <person name="Andreson R."/>
            <person name="Gutowska M.A."/>
            <person name="Wolf J."/>
            <person name="Bergner S.V."/>
            <person name="Schilhabel M.B."/>
            <person name="Klostermeier U.C."/>
            <person name="Beiko R.G."/>
            <person name="Rosenstiel P."/>
            <person name="Hippler M."/>
            <person name="Laroche J."/>
        </authorList>
    </citation>
    <scope>NUCLEOTIDE SEQUENCE [LARGE SCALE GENOMIC DNA]</scope>
    <source>
        <strain evidence="9 10">CCMP1005</strain>
    </source>
</reference>